<evidence type="ECO:0000313" key="1">
    <source>
        <dbReference type="EMBL" id="KKK65246.1"/>
    </source>
</evidence>
<dbReference type="EMBL" id="LAZR01060650">
    <property type="protein sequence ID" value="KKK65246.1"/>
    <property type="molecule type" value="Genomic_DNA"/>
</dbReference>
<comment type="caution">
    <text evidence="1">The sequence shown here is derived from an EMBL/GenBank/DDBJ whole genome shotgun (WGS) entry which is preliminary data.</text>
</comment>
<dbReference type="AlphaFoldDB" id="A0A0F8ZZA1"/>
<reference evidence="1" key="1">
    <citation type="journal article" date="2015" name="Nature">
        <title>Complex archaea that bridge the gap between prokaryotes and eukaryotes.</title>
        <authorList>
            <person name="Spang A."/>
            <person name="Saw J.H."/>
            <person name="Jorgensen S.L."/>
            <person name="Zaremba-Niedzwiedzka K."/>
            <person name="Martijn J."/>
            <person name="Lind A.E."/>
            <person name="van Eijk R."/>
            <person name="Schleper C."/>
            <person name="Guy L."/>
            <person name="Ettema T.J."/>
        </authorList>
    </citation>
    <scope>NUCLEOTIDE SEQUENCE</scope>
</reference>
<protein>
    <submittedName>
        <fullName evidence="1">Uncharacterized protein</fullName>
    </submittedName>
</protein>
<gene>
    <name evidence="1" type="ORF">LCGC14_2976080</name>
</gene>
<feature type="non-terminal residue" evidence="1">
    <location>
        <position position="315"/>
    </location>
</feature>
<accession>A0A0F8ZZA1</accession>
<name>A0A0F8ZZA1_9ZZZZ</name>
<proteinExistence type="predicted"/>
<organism evidence="1">
    <name type="scientific">marine sediment metagenome</name>
    <dbReference type="NCBI Taxonomy" id="412755"/>
    <lineage>
        <taxon>unclassified sequences</taxon>
        <taxon>metagenomes</taxon>
        <taxon>ecological metagenomes</taxon>
    </lineage>
</organism>
<sequence>MIVTAGKTNVSVYYYIVGDAGNASPGEPVTGLLFSDIETGGSASYARQGAARVDLTLITLASASAAHADGGFILVDDTNMPGVYRCDYADATFAAGVDEVSLSIVVASGKNAVAAPIKVQITDVDLRDSVRGGMTALPNAAADAAGGLPISDAGGLALDTQLAATNEVTAARMATLTDWINGGRLDLLLDAIPTTAMRGTDSAALASEVTAARMATLTDWINGGRLDLLLDAIPTTAMRGTDSAALASVATEARLAELDAANLPTDVAAIPTTAMRGTDGALTDKAGFSLSTAGILAFWHQALTAIVTAGSVGKL</sequence>